<dbReference type="Proteomes" id="UP000681490">
    <property type="component" value="Segment"/>
</dbReference>
<comment type="subcellular location">
    <subcellularLocation>
        <location evidence="1">Virion</location>
    </subcellularLocation>
</comment>
<organism evidence="8 9">
    <name type="scientific">ssRNA phage SRR5467090_6</name>
    <dbReference type="NCBI Taxonomy" id="2786455"/>
    <lineage>
        <taxon>Viruses</taxon>
        <taxon>Riboviria</taxon>
        <taxon>Orthornavirae</taxon>
        <taxon>Lenarviricota</taxon>
        <taxon>Leviviricetes</taxon>
        <taxon>Norzivirales</taxon>
        <taxon>Fiersviridae</taxon>
        <taxon>Nehwtovirus</taxon>
        <taxon>Nehwtovirus borborohabitans</taxon>
        <taxon>Nahjiuvirus borborohabitans</taxon>
    </lineage>
</organism>
<proteinExistence type="inferred from homology"/>
<reference evidence="8" key="1">
    <citation type="submission" date="2020-09" db="EMBL/GenBank/DDBJ databases">
        <title>Leviviricetes taxonomy.</title>
        <authorList>
            <person name="Stockdale S.R."/>
            <person name="Callanan J."/>
            <person name="Adriaenssens E.M."/>
            <person name="Kuhn J.H."/>
            <person name="Rumnieks J."/>
            <person name="Shkoporov A."/>
            <person name="Draper L.A."/>
            <person name="Ross P."/>
            <person name="Hill C."/>
        </authorList>
    </citation>
    <scope>NUCLEOTIDE SEQUENCE</scope>
</reference>
<dbReference type="RefSeq" id="YP_010769597.1">
    <property type="nucleotide sequence ID" value="NC_074022.1"/>
</dbReference>
<keyword evidence="6" id="KW-1160">Virus entry into host cell</keyword>
<name>A0A8S5L0N0_9VIRU</name>
<keyword evidence="5" id="KW-1175">Viral attachment to host cell pilus</keyword>
<evidence type="ECO:0000313" key="8">
    <source>
        <dbReference type="EMBL" id="DAD50885.1"/>
    </source>
</evidence>
<evidence type="ECO:0000256" key="3">
    <source>
        <dbReference type="ARBA" id="ARBA00022804"/>
    </source>
</evidence>
<evidence type="ECO:0000256" key="5">
    <source>
        <dbReference type="ARBA" id="ARBA00023104"/>
    </source>
</evidence>
<evidence type="ECO:0000256" key="4">
    <source>
        <dbReference type="ARBA" id="ARBA00022844"/>
    </source>
</evidence>
<evidence type="ECO:0000313" key="9">
    <source>
        <dbReference type="Proteomes" id="UP000681490"/>
    </source>
</evidence>
<evidence type="ECO:0000256" key="1">
    <source>
        <dbReference type="ARBA" id="ARBA00004328"/>
    </source>
</evidence>
<comment type="similarity">
    <text evidence="7">Belongs to the Leviviricetes maturation protein family.</text>
</comment>
<keyword evidence="3" id="KW-1161">Viral attachment to host cell</keyword>
<dbReference type="GO" id="GO:0044423">
    <property type="term" value="C:virion component"/>
    <property type="evidence" value="ECO:0007669"/>
    <property type="project" value="UniProtKB-KW"/>
</dbReference>
<sequence>MNPVTGPFPYTEVGPYHNLNAVRYRQAKPYNLPLAYRMERAAGWRSSKGRSLYGGEYESTREKAVSWSFLNMSESSRHYDAAYNHAYAKFQGQISDSAGWGENLAQFNKAREMFNSRAWQLWQFTRNMRQGRFGDAARYLRTNVPSRVSHSRALSANILEFEYGLKPLMSDIKSSAEILTSDPHPKQVKASSFDYWRDFYPSEGPGYVSRGEATCKLFVTIRSGVRVTNPNLFLAVRLGLLDVALPWKLVPFSFVVDWFVNVEQMFSSMTDLYGLELDNPHYSWKAMCRATGYERTEWQEFNPETGGYFSSFVQHDTVIQTVELHRVLGLPGPSLVVKPFKGFSMQRGIQAIALVLGVLGSGEIDHKSFWGVNVPRPRK</sequence>
<dbReference type="KEGG" id="vg:80398660"/>
<dbReference type="EMBL" id="BK013655">
    <property type="protein sequence ID" value="DAD50885.1"/>
    <property type="molecule type" value="Genomic_RNA"/>
</dbReference>
<dbReference type="GeneID" id="80398660"/>
<accession>A0A8S5L0N0</accession>
<dbReference type="GO" id="GO:0039666">
    <property type="term" value="P:virion attachment to host cell pilus"/>
    <property type="evidence" value="ECO:0007669"/>
    <property type="project" value="UniProtKB-KW"/>
</dbReference>
<dbReference type="Pfam" id="PF03863">
    <property type="entry name" value="Phage_mat-A"/>
    <property type="match status" value="1"/>
</dbReference>
<evidence type="ECO:0000256" key="6">
    <source>
        <dbReference type="ARBA" id="ARBA00023296"/>
    </source>
</evidence>
<keyword evidence="2" id="KW-0945">Host-virus interaction</keyword>
<keyword evidence="4" id="KW-0946">Virion</keyword>
<protein>
    <submittedName>
        <fullName evidence="8">Maturation protein</fullName>
    </submittedName>
</protein>
<gene>
    <name evidence="8" type="primary">SRR5467090_6_2</name>
</gene>
<dbReference type="InterPro" id="IPR005563">
    <property type="entry name" value="A_protein"/>
</dbReference>
<evidence type="ECO:0000256" key="2">
    <source>
        <dbReference type="ARBA" id="ARBA00022581"/>
    </source>
</evidence>
<keyword evidence="9" id="KW-1185">Reference proteome</keyword>
<evidence type="ECO:0000256" key="7">
    <source>
        <dbReference type="ARBA" id="ARBA00035110"/>
    </source>
</evidence>